<dbReference type="InterPro" id="IPR013216">
    <property type="entry name" value="Methyltransf_11"/>
</dbReference>
<dbReference type="OrthoDB" id="9770485at2"/>
<name>A0A0K1PFQ1_9BACT</name>
<protein>
    <recommendedName>
        <fullName evidence="1">Methyltransferase type 11 domain-containing protein</fullName>
    </recommendedName>
</protein>
<dbReference type="AlphaFoldDB" id="A0A0K1PFQ1"/>
<dbReference type="InterPro" id="IPR029063">
    <property type="entry name" value="SAM-dependent_MTases_sf"/>
</dbReference>
<feature type="domain" description="Methyltransferase type 11" evidence="1">
    <location>
        <begin position="42"/>
        <end position="124"/>
    </location>
</feature>
<gene>
    <name evidence="2" type="ORF">AKJ08_2331</name>
</gene>
<dbReference type="SUPFAM" id="SSF53335">
    <property type="entry name" value="S-adenosyl-L-methionine-dependent methyltransferases"/>
    <property type="match status" value="1"/>
</dbReference>
<dbReference type="CDD" id="cd02440">
    <property type="entry name" value="AdoMet_MTases"/>
    <property type="match status" value="1"/>
</dbReference>
<sequence>MGFIDLLKSIPIDLGQGSVADHTEGKQIAMRLVPPGEGRTALDVGCRAGVQTRWLQGRGYTVTSIDVEKKFDEARVVDANDPLPFPDESFDLVWCSEVLEHLRDPARALAELQRVVKPGGELVLTTPNSYALLFRFIALFGLTPQRIQRKDHLHFFAEGDIRRLCPDADVFGYFPYIWIKRTIRGAVGHLSPTFVIRIRKGQDDAGRRAA</sequence>
<evidence type="ECO:0000313" key="2">
    <source>
        <dbReference type="EMBL" id="AKU91944.1"/>
    </source>
</evidence>
<accession>A0A0K1PFQ1</accession>
<dbReference type="RefSeq" id="WP_050726178.1">
    <property type="nucleotide sequence ID" value="NZ_CP012332.1"/>
</dbReference>
<reference evidence="2 3" key="1">
    <citation type="submission" date="2015-08" db="EMBL/GenBank/DDBJ databases">
        <authorList>
            <person name="Babu N.S."/>
            <person name="Beckwith C.J."/>
            <person name="Beseler K.G."/>
            <person name="Brison A."/>
            <person name="Carone J.V."/>
            <person name="Caskin T.P."/>
            <person name="Diamond M."/>
            <person name="Durham M.E."/>
            <person name="Foxe J.M."/>
            <person name="Go M."/>
            <person name="Henderson B.A."/>
            <person name="Jones I.B."/>
            <person name="McGettigan J.A."/>
            <person name="Micheletti S.J."/>
            <person name="Nasrallah M.E."/>
            <person name="Ortiz D."/>
            <person name="Piller C.R."/>
            <person name="Privatt S.R."/>
            <person name="Schneider S.L."/>
            <person name="Sharp S."/>
            <person name="Smith T.C."/>
            <person name="Stanton J.D."/>
            <person name="Ullery H.E."/>
            <person name="Wilson R.J."/>
            <person name="Serrano M.G."/>
            <person name="Buck G."/>
            <person name="Lee V."/>
            <person name="Wang Y."/>
            <person name="Carvalho R."/>
            <person name="Voegtly L."/>
            <person name="Shi R."/>
            <person name="Duckworth R."/>
            <person name="Johnson A."/>
            <person name="Loviza R."/>
            <person name="Walstead R."/>
            <person name="Shah Z."/>
            <person name="Kiflezghi M."/>
            <person name="Wade K."/>
            <person name="Ball S.L."/>
            <person name="Bradley K.W."/>
            <person name="Asai D.J."/>
            <person name="Bowman C.A."/>
            <person name="Russell D.A."/>
            <person name="Pope W.H."/>
            <person name="Jacobs-Sera D."/>
            <person name="Hendrix R.W."/>
            <person name="Hatfull G.F."/>
        </authorList>
    </citation>
    <scope>NUCLEOTIDE SEQUENCE [LARGE SCALE GENOMIC DNA]</scope>
    <source>
        <strain evidence="2 3">DSM 27710</strain>
    </source>
</reference>
<organism evidence="2 3">
    <name type="scientific">Vulgatibacter incomptus</name>
    <dbReference type="NCBI Taxonomy" id="1391653"/>
    <lineage>
        <taxon>Bacteria</taxon>
        <taxon>Pseudomonadati</taxon>
        <taxon>Myxococcota</taxon>
        <taxon>Myxococcia</taxon>
        <taxon>Myxococcales</taxon>
        <taxon>Cystobacterineae</taxon>
        <taxon>Vulgatibacteraceae</taxon>
        <taxon>Vulgatibacter</taxon>
    </lineage>
</organism>
<dbReference type="PANTHER" id="PTHR43591">
    <property type="entry name" value="METHYLTRANSFERASE"/>
    <property type="match status" value="1"/>
</dbReference>
<proteinExistence type="predicted"/>
<dbReference type="EMBL" id="CP012332">
    <property type="protein sequence ID" value="AKU91944.1"/>
    <property type="molecule type" value="Genomic_DNA"/>
</dbReference>
<evidence type="ECO:0000313" key="3">
    <source>
        <dbReference type="Proteomes" id="UP000055590"/>
    </source>
</evidence>
<dbReference type="Pfam" id="PF08241">
    <property type="entry name" value="Methyltransf_11"/>
    <property type="match status" value="1"/>
</dbReference>
<keyword evidence="3" id="KW-1185">Reference proteome</keyword>
<evidence type="ECO:0000259" key="1">
    <source>
        <dbReference type="Pfam" id="PF08241"/>
    </source>
</evidence>
<dbReference type="Gene3D" id="3.40.50.150">
    <property type="entry name" value="Vaccinia Virus protein VP39"/>
    <property type="match status" value="1"/>
</dbReference>
<dbReference type="PANTHER" id="PTHR43591:SF24">
    <property type="entry name" value="2-METHOXY-6-POLYPRENYL-1,4-BENZOQUINOL METHYLASE, MITOCHONDRIAL"/>
    <property type="match status" value="1"/>
</dbReference>
<dbReference type="Proteomes" id="UP000055590">
    <property type="component" value="Chromosome"/>
</dbReference>
<dbReference type="STRING" id="1391653.AKJ08_2331"/>
<dbReference type="GO" id="GO:0008757">
    <property type="term" value="F:S-adenosylmethionine-dependent methyltransferase activity"/>
    <property type="evidence" value="ECO:0007669"/>
    <property type="project" value="InterPro"/>
</dbReference>
<dbReference type="KEGG" id="vin:AKJ08_2331"/>